<dbReference type="Pfam" id="PF01554">
    <property type="entry name" value="MatE"/>
    <property type="match status" value="2"/>
</dbReference>
<feature type="compositionally biased region" description="Pro residues" evidence="10">
    <location>
        <begin position="29"/>
        <end position="43"/>
    </location>
</feature>
<dbReference type="GO" id="GO:0015297">
    <property type="term" value="F:antiporter activity"/>
    <property type="evidence" value="ECO:0007669"/>
    <property type="project" value="UniProtKB-KW"/>
</dbReference>
<sequence length="484" mass="51095">MTAAPVTRAPPVHYAQAVTVPDDVRGRPAPHPQDPAPTFPADPAPETRDAAPAGTTRELLALAWPLMLSNLAYTAVGFTDTLYMGRLGVLEVGAVGLAGVVLFSVSLFFRGALNTAATFVARAVGAQDRPGVIRWAGIFLTLSLTGLPLALVGPWLVEHLLNLMHAEPDITRVGLTYARIRIFEIPFVLLGAASLAIMLGLGNTRTPMLLSWLLVIVNAVLAAVFVFVLHWGVAGAAWASLIAVSVQGLLAYLLLGLHRNEYGPFRFVRPDTKELRSVARISVPAGATDLGEVSAFTVFLGIIARLGPTELAASQIANQFASFGFLPAFALSASTSSLLSRALGAGRPDLAARIGWRGAGLSAALMAVLTAAFLAFPHALIRLFNSDPGVLTLGSRVLAVMSGYMLLDGLGIVLGGALSGAGDTRFRLLVTLSGAWLLMVPGAALLAPRYGVSGAWFAALLYIALVAATYSWRFWSGRWRRKTL</sequence>
<dbReference type="PANTHER" id="PTHR43298">
    <property type="entry name" value="MULTIDRUG RESISTANCE PROTEIN NORM-RELATED"/>
    <property type="match status" value="1"/>
</dbReference>
<evidence type="ECO:0000256" key="9">
    <source>
        <dbReference type="ARBA" id="ARBA00031636"/>
    </source>
</evidence>
<feature type="transmembrane region" description="Helical" evidence="11">
    <location>
        <begin position="132"/>
        <end position="157"/>
    </location>
</feature>
<dbReference type="PIRSF" id="PIRSF006603">
    <property type="entry name" value="DinF"/>
    <property type="match status" value="1"/>
</dbReference>
<evidence type="ECO:0000256" key="3">
    <source>
        <dbReference type="ARBA" id="ARBA00022449"/>
    </source>
</evidence>
<comment type="subcellular location">
    <subcellularLocation>
        <location evidence="1">Cell membrane</location>
        <topology evidence="1">Multi-pass membrane protein</topology>
    </subcellularLocation>
</comment>
<keyword evidence="13" id="KW-1185">Reference proteome</keyword>
<keyword evidence="7" id="KW-0406">Ion transport</keyword>
<dbReference type="CDD" id="cd13133">
    <property type="entry name" value="MATE_like_7"/>
    <property type="match status" value="1"/>
</dbReference>
<evidence type="ECO:0000313" key="12">
    <source>
        <dbReference type="EMBL" id="GGJ76070.1"/>
    </source>
</evidence>
<keyword evidence="3" id="KW-0050">Antiport</keyword>
<reference evidence="12" key="2">
    <citation type="submission" date="2020-09" db="EMBL/GenBank/DDBJ databases">
        <authorList>
            <person name="Sun Q."/>
            <person name="Ohkuma M."/>
        </authorList>
    </citation>
    <scope>NUCLEOTIDE SEQUENCE</scope>
    <source>
        <strain evidence="12">JCM 14371</strain>
    </source>
</reference>
<dbReference type="GO" id="GO:0005886">
    <property type="term" value="C:plasma membrane"/>
    <property type="evidence" value="ECO:0007669"/>
    <property type="project" value="UniProtKB-SubCell"/>
</dbReference>
<keyword evidence="2" id="KW-0813">Transport</keyword>
<evidence type="ECO:0000256" key="6">
    <source>
        <dbReference type="ARBA" id="ARBA00022989"/>
    </source>
</evidence>
<evidence type="ECO:0000256" key="2">
    <source>
        <dbReference type="ARBA" id="ARBA00022448"/>
    </source>
</evidence>
<dbReference type="Proteomes" id="UP000635726">
    <property type="component" value="Unassembled WGS sequence"/>
</dbReference>
<evidence type="ECO:0000256" key="4">
    <source>
        <dbReference type="ARBA" id="ARBA00022475"/>
    </source>
</evidence>
<dbReference type="EMBL" id="BMOE01000006">
    <property type="protein sequence ID" value="GGJ76070.1"/>
    <property type="molecule type" value="Genomic_DNA"/>
</dbReference>
<keyword evidence="6 11" id="KW-1133">Transmembrane helix</keyword>
<protein>
    <recommendedName>
        <fullName evidence="9">Multidrug-efflux transporter</fullName>
    </recommendedName>
</protein>
<feature type="transmembrane region" description="Helical" evidence="11">
    <location>
        <begin position="426"/>
        <end position="447"/>
    </location>
</feature>
<evidence type="ECO:0000256" key="1">
    <source>
        <dbReference type="ARBA" id="ARBA00004651"/>
    </source>
</evidence>
<keyword evidence="8 11" id="KW-0472">Membrane</keyword>
<gene>
    <name evidence="12" type="ORF">GCM10008939_20310</name>
</gene>
<evidence type="ECO:0000256" key="11">
    <source>
        <dbReference type="SAM" id="Phobius"/>
    </source>
</evidence>
<comment type="caution">
    <text evidence="12">The sequence shown here is derived from an EMBL/GenBank/DDBJ whole genome shotgun (WGS) entry which is preliminary data.</text>
</comment>
<feature type="transmembrane region" description="Helical" evidence="11">
    <location>
        <begin position="393"/>
        <end position="414"/>
    </location>
</feature>
<evidence type="ECO:0000256" key="7">
    <source>
        <dbReference type="ARBA" id="ARBA00023065"/>
    </source>
</evidence>
<proteinExistence type="predicted"/>
<dbReference type="InterPro" id="IPR002528">
    <property type="entry name" value="MATE_fam"/>
</dbReference>
<feature type="transmembrane region" description="Helical" evidence="11">
    <location>
        <begin position="96"/>
        <end position="120"/>
    </location>
</feature>
<feature type="transmembrane region" description="Helical" evidence="11">
    <location>
        <begin position="360"/>
        <end position="381"/>
    </location>
</feature>
<keyword evidence="5 11" id="KW-0812">Transmembrane</keyword>
<evidence type="ECO:0000313" key="13">
    <source>
        <dbReference type="Proteomes" id="UP000635726"/>
    </source>
</evidence>
<dbReference type="InterPro" id="IPR048279">
    <property type="entry name" value="MdtK-like"/>
</dbReference>
<reference evidence="12" key="1">
    <citation type="journal article" date="2014" name="Int. J. Syst. Evol. Microbiol.">
        <title>Complete genome sequence of Corynebacterium casei LMG S-19264T (=DSM 44701T), isolated from a smear-ripened cheese.</title>
        <authorList>
            <consortium name="US DOE Joint Genome Institute (JGI-PGF)"/>
            <person name="Walter F."/>
            <person name="Albersmeier A."/>
            <person name="Kalinowski J."/>
            <person name="Ruckert C."/>
        </authorList>
    </citation>
    <scope>NUCLEOTIDE SEQUENCE</scope>
    <source>
        <strain evidence="12">JCM 14371</strain>
    </source>
</reference>
<dbReference type="AlphaFoldDB" id="A0A917PG66"/>
<dbReference type="GO" id="GO:0042910">
    <property type="term" value="F:xenobiotic transmembrane transporter activity"/>
    <property type="evidence" value="ECO:0007669"/>
    <property type="project" value="InterPro"/>
</dbReference>
<feature type="transmembrane region" description="Helical" evidence="11">
    <location>
        <begin position="209"/>
        <end position="231"/>
    </location>
</feature>
<feature type="transmembrane region" description="Helical" evidence="11">
    <location>
        <begin position="453"/>
        <end position="472"/>
    </location>
</feature>
<feature type="transmembrane region" description="Helical" evidence="11">
    <location>
        <begin position="177"/>
        <end position="202"/>
    </location>
</feature>
<dbReference type="NCBIfam" id="TIGR00797">
    <property type="entry name" value="matE"/>
    <property type="match status" value="1"/>
</dbReference>
<evidence type="ECO:0000256" key="5">
    <source>
        <dbReference type="ARBA" id="ARBA00022692"/>
    </source>
</evidence>
<name>A0A917PG66_9DEIO</name>
<feature type="transmembrane region" description="Helical" evidence="11">
    <location>
        <begin position="59"/>
        <end position="76"/>
    </location>
</feature>
<dbReference type="GO" id="GO:0006811">
    <property type="term" value="P:monoatomic ion transport"/>
    <property type="evidence" value="ECO:0007669"/>
    <property type="project" value="UniProtKB-KW"/>
</dbReference>
<organism evidence="12 13">
    <name type="scientific">Deinococcus aquiradiocola</name>
    <dbReference type="NCBI Taxonomy" id="393059"/>
    <lineage>
        <taxon>Bacteria</taxon>
        <taxon>Thermotogati</taxon>
        <taxon>Deinococcota</taxon>
        <taxon>Deinococci</taxon>
        <taxon>Deinococcales</taxon>
        <taxon>Deinococcaceae</taxon>
        <taxon>Deinococcus</taxon>
    </lineage>
</organism>
<evidence type="ECO:0000256" key="10">
    <source>
        <dbReference type="SAM" id="MobiDB-lite"/>
    </source>
</evidence>
<keyword evidence="4" id="KW-1003">Cell membrane</keyword>
<evidence type="ECO:0000256" key="8">
    <source>
        <dbReference type="ARBA" id="ARBA00023136"/>
    </source>
</evidence>
<feature type="transmembrane region" description="Helical" evidence="11">
    <location>
        <begin position="237"/>
        <end position="257"/>
    </location>
</feature>
<accession>A0A917PG66</accession>
<dbReference type="InterPro" id="IPR050222">
    <property type="entry name" value="MATE_MdtK"/>
</dbReference>
<feature type="region of interest" description="Disordered" evidence="10">
    <location>
        <begin position="19"/>
        <end position="52"/>
    </location>
</feature>
<dbReference type="PANTHER" id="PTHR43298:SF2">
    <property type="entry name" value="FMN_FAD EXPORTER YEEO-RELATED"/>
    <property type="match status" value="1"/>
</dbReference>